<evidence type="ECO:0000259" key="1">
    <source>
        <dbReference type="Pfam" id="PF13453"/>
    </source>
</evidence>
<sequence>MTNAWEERKKALENQYFYNLEKEQIEQLKKEAREKLTREMCRNRCPKCGDAIQAMEFRGVPLDKCPSCGGVWLGPRDLTMLAEKDHRTWFDKWFKQEQKILKDDE</sequence>
<evidence type="ECO:0000313" key="3">
    <source>
        <dbReference type="Proteomes" id="UP001319827"/>
    </source>
</evidence>
<name>A0ABN6DYX5_9BACT</name>
<keyword evidence="3" id="KW-1185">Reference proteome</keyword>
<accession>A0ABN6DYX5</accession>
<reference evidence="2 3" key="2">
    <citation type="journal article" date="2021" name="Int. J. Syst. Evol. Microbiol.">
        <title>Isolation and Polyphasic Characterization of Desulfuromonas versatilis sp. Nov., an Electrogenic Bacteria Capable of Versatile Metabolism Isolated from a Graphene Oxide-Reducing Enrichment Culture.</title>
        <authorList>
            <person name="Xie L."/>
            <person name="Yoshida N."/>
            <person name="Ishii S."/>
            <person name="Meng L."/>
        </authorList>
    </citation>
    <scope>NUCLEOTIDE SEQUENCE [LARGE SCALE GENOMIC DNA]</scope>
    <source>
        <strain evidence="2 3">NIT-T3</strain>
    </source>
</reference>
<evidence type="ECO:0000313" key="2">
    <source>
        <dbReference type="EMBL" id="BCR05230.1"/>
    </source>
</evidence>
<proteinExistence type="predicted"/>
<dbReference type="EMBL" id="AP024355">
    <property type="protein sequence ID" value="BCR05230.1"/>
    <property type="molecule type" value="Genomic_DNA"/>
</dbReference>
<dbReference type="Gene3D" id="1.20.5.500">
    <property type="entry name" value="Single helix bin"/>
    <property type="match status" value="1"/>
</dbReference>
<dbReference type="Proteomes" id="UP001319827">
    <property type="component" value="Chromosome"/>
</dbReference>
<dbReference type="Pfam" id="PF13453">
    <property type="entry name" value="Zn_ribbon_TFIIB"/>
    <property type="match status" value="1"/>
</dbReference>
<dbReference type="RefSeq" id="WP_221248651.1">
    <property type="nucleotide sequence ID" value="NZ_AP024355.1"/>
</dbReference>
<protein>
    <recommendedName>
        <fullName evidence="1">Transcription factor zinc-finger domain-containing protein</fullName>
    </recommendedName>
</protein>
<reference evidence="2 3" key="1">
    <citation type="journal article" date="2016" name="C (Basel)">
        <title>Selective Growth of and Electricity Production by Marine Exoelectrogenic Bacteria in Self-Aggregated Hydrogel of Microbially Reduced Graphene Oxide.</title>
        <authorList>
            <person name="Yoshida N."/>
            <person name="Goto Y."/>
            <person name="Miyata Y."/>
        </authorList>
    </citation>
    <scope>NUCLEOTIDE SEQUENCE [LARGE SCALE GENOMIC DNA]</scope>
    <source>
        <strain evidence="2 3">NIT-T3</strain>
    </source>
</reference>
<dbReference type="SUPFAM" id="SSF64602">
    <property type="entry name" value="F1 ATPase inhibitor, IF1, C-terminal domain"/>
    <property type="match status" value="1"/>
</dbReference>
<gene>
    <name evidence="2" type="ORF">DESUT3_22990</name>
</gene>
<dbReference type="InterPro" id="IPR027392">
    <property type="entry name" value="TF_Znf"/>
</dbReference>
<feature type="domain" description="Transcription factor zinc-finger" evidence="1">
    <location>
        <begin position="44"/>
        <end position="83"/>
    </location>
</feature>
<organism evidence="2 3">
    <name type="scientific">Desulfuromonas versatilis</name>
    <dbReference type="NCBI Taxonomy" id="2802975"/>
    <lineage>
        <taxon>Bacteria</taxon>
        <taxon>Pseudomonadati</taxon>
        <taxon>Thermodesulfobacteriota</taxon>
        <taxon>Desulfuromonadia</taxon>
        <taxon>Desulfuromonadales</taxon>
        <taxon>Desulfuromonadaceae</taxon>
        <taxon>Desulfuromonas</taxon>
    </lineage>
</organism>